<feature type="domain" description="Neprosin PEP catalytic" evidence="2">
    <location>
        <begin position="164"/>
        <end position="418"/>
    </location>
</feature>
<dbReference type="PANTHER" id="PTHR31589">
    <property type="entry name" value="PROTEIN, PUTATIVE (DUF239)-RELATED-RELATED"/>
    <property type="match status" value="1"/>
</dbReference>
<organism evidence="3 4">
    <name type="scientific">Setaria italica</name>
    <name type="common">Foxtail millet</name>
    <name type="synonym">Panicum italicum</name>
    <dbReference type="NCBI Taxonomy" id="4555"/>
    <lineage>
        <taxon>Eukaryota</taxon>
        <taxon>Viridiplantae</taxon>
        <taxon>Streptophyta</taxon>
        <taxon>Embryophyta</taxon>
        <taxon>Tracheophyta</taxon>
        <taxon>Spermatophyta</taxon>
        <taxon>Magnoliopsida</taxon>
        <taxon>Liliopsida</taxon>
        <taxon>Poales</taxon>
        <taxon>Poaceae</taxon>
        <taxon>PACMAD clade</taxon>
        <taxon>Panicoideae</taxon>
        <taxon>Panicodae</taxon>
        <taxon>Paniceae</taxon>
        <taxon>Cenchrinae</taxon>
        <taxon>Setaria</taxon>
    </lineage>
</organism>
<dbReference type="EnsemblPlants" id="KQK95668">
    <property type="protein sequence ID" value="KQK95668"/>
    <property type="gene ID" value="SETIT_026420mg"/>
</dbReference>
<dbReference type="OMA" id="TERNNCY"/>
<keyword evidence="4" id="KW-1185">Reference proteome</keyword>
<dbReference type="HOGENOM" id="CLU_030538_1_1_1"/>
<dbReference type="EMBL" id="AGNK02005207">
    <property type="status" value="NOT_ANNOTATED_CDS"/>
    <property type="molecule type" value="Genomic_DNA"/>
</dbReference>
<dbReference type="InterPro" id="IPR053168">
    <property type="entry name" value="Glutamic_endopeptidase"/>
</dbReference>
<accession>K3ZIL8</accession>
<dbReference type="STRING" id="4555.K3ZIL8"/>
<evidence type="ECO:0000256" key="1">
    <source>
        <dbReference type="SAM" id="SignalP"/>
    </source>
</evidence>
<dbReference type="AlphaFoldDB" id="K3ZIL8"/>
<dbReference type="Gramene" id="KQK95668">
    <property type="protein sequence ID" value="KQK95668"/>
    <property type="gene ID" value="SETIT_026420mg"/>
</dbReference>
<feature type="chain" id="PRO_5010127846" description="Neprosin PEP catalytic domain-containing protein" evidence="1">
    <location>
        <begin position="33"/>
        <end position="418"/>
    </location>
</feature>
<feature type="signal peptide" evidence="1">
    <location>
        <begin position="1"/>
        <end position="32"/>
    </location>
</feature>
<evidence type="ECO:0000313" key="3">
    <source>
        <dbReference type="EnsemblPlants" id="KQK95668"/>
    </source>
</evidence>
<dbReference type="PROSITE" id="PS52045">
    <property type="entry name" value="NEPROSIN_PEP_CD"/>
    <property type="match status" value="1"/>
</dbReference>
<dbReference type="Gene3D" id="3.90.1320.10">
    <property type="entry name" value="Outer-capsid protein sigma 3, large lobe"/>
    <property type="match status" value="1"/>
</dbReference>
<dbReference type="Pfam" id="PF03080">
    <property type="entry name" value="Neprosin"/>
    <property type="match status" value="1"/>
</dbReference>
<protein>
    <recommendedName>
        <fullName evidence="2">Neprosin PEP catalytic domain-containing protein</fullName>
    </recommendedName>
</protein>
<sequence length="418" mass="45523">MAMALSVRATRACLVALAVALAFLLLEGPTMAAALGAAGGSSEEHLRQVRSFLRRVNKAPVTSIQSPDGDIIDCVPISKQPAFDHPLLKNHTIQMQPSYHPRGQYGDSNIAPHPITQTWHQNGKCPENTVPIRRTKEEDVLRASSVNLYGKKRPDSIPNIHPEASVTSGHEYAVASLADGQYYGTQININLWKPMTETEDFSLTQLWTAAGSYANNDLNTIEVGWQVYQNFYGDNNPRLFIYWTRDAYRTTGCYNLGCSGFVQTNNQIAVGGTISPQSVYGGSQYEICILVWKDPNTGNWWLQVGGTNVGYWPSSIFTHLENSASNVQWGGEVCSSSAGQTSTDMGSGHFAGEGFGKASYIRNIQVVDSSNYLIQASGLGFIISSTSPSCYDVQSGTSSNDWGTYIFYGGPGRNPNCP</sequence>
<evidence type="ECO:0000259" key="2">
    <source>
        <dbReference type="PROSITE" id="PS52045"/>
    </source>
</evidence>
<reference evidence="4" key="1">
    <citation type="journal article" date="2012" name="Nat. Biotechnol.">
        <title>Reference genome sequence of the model plant Setaria.</title>
        <authorList>
            <person name="Bennetzen J.L."/>
            <person name="Schmutz J."/>
            <person name="Wang H."/>
            <person name="Percifield R."/>
            <person name="Hawkins J."/>
            <person name="Pontaroli A.C."/>
            <person name="Estep M."/>
            <person name="Feng L."/>
            <person name="Vaughn J.N."/>
            <person name="Grimwood J."/>
            <person name="Jenkins J."/>
            <person name="Barry K."/>
            <person name="Lindquist E."/>
            <person name="Hellsten U."/>
            <person name="Deshpande S."/>
            <person name="Wang X."/>
            <person name="Wu X."/>
            <person name="Mitros T."/>
            <person name="Triplett J."/>
            <person name="Yang X."/>
            <person name="Ye C.Y."/>
            <person name="Mauro-Herrera M."/>
            <person name="Wang L."/>
            <person name="Li P."/>
            <person name="Sharma M."/>
            <person name="Sharma R."/>
            <person name="Ronald P.C."/>
            <person name="Panaud O."/>
            <person name="Kellogg E.A."/>
            <person name="Brutnell T.P."/>
            <person name="Doust A.N."/>
            <person name="Tuskan G.A."/>
            <person name="Rokhsar D."/>
            <person name="Devos K.M."/>
        </authorList>
    </citation>
    <scope>NUCLEOTIDE SEQUENCE [LARGE SCALE GENOMIC DNA]</scope>
    <source>
        <strain evidence="4">cv. Yugu1</strain>
    </source>
</reference>
<dbReference type="InterPro" id="IPR025521">
    <property type="entry name" value="Neprosin_propep"/>
</dbReference>
<dbReference type="Pfam" id="PF14365">
    <property type="entry name" value="Neprosin_AP"/>
    <property type="match status" value="1"/>
</dbReference>
<dbReference type="PANTHER" id="PTHR31589:SF231">
    <property type="entry name" value="OS01G0973100 PROTEIN"/>
    <property type="match status" value="1"/>
</dbReference>
<proteinExistence type="predicted"/>
<dbReference type="eggNOG" id="ENOG502QVB2">
    <property type="taxonomic scope" value="Eukaryota"/>
</dbReference>
<dbReference type="InterPro" id="IPR004314">
    <property type="entry name" value="Neprosin"/>
</dbReference>
<name>K3ZIL8_SETIT</name>
<keyword evidence="1" id="KW-0732">Signal</keyword>
<dbReference type="InParanoid" id="K3ZIL8"/>
<evidence type="ECO:0000313" key="4">
    <source>
        <dbReference type="Proteomes" id="UP000004995"/>
    </source>
</evidence>
<dbReference type="Proteomes" id="UP000004995">
    <property type="component" value="Unassembled WGS sequence"/>
</dbReference>
<reference evidence="3" key="2">
    <citation type="submission" date="2018-08" db="UniProtKB">
        <authorList>
            <consortium name="EnsemblPlants"/>
        </authorList>
    </citation>
    <scope>IDENTIFICATION</scope>
    <source>
        <strain evidence="3">Yugu1</strain>
    </source>
</reference>